<sequence length="57" mass="6320">MEAKGIAVGNGALVTMLLKGDIRTSDTAKAREDEQESGIRRMRRDESAQQDKVLYPL</sequence>
<protein>
    <submittedName>
        <fullName evidence="2">Uncharacterized protein</fullName>
    </submittedName>
</protein>
<dbReference type="EMBL" id="CP003985">
    <property type="protein sequence ID" value="AGF79376.1"/>
    <property type="molecule type" value="Genomic_DNA"/>
</dbReference>
<feature type="compositionally biased region" description="Basic and acidic residues" evidence="1">
    <location>
        <begin position="24"/>
        <end position="49"/>
    </location>
</feature>
<keyword evidence="3" id="KW-1185">Reference proteome</keyword>
<dbReference type="KEGG" id="dsf:UWK_02845"/>
<evidence type="ECO:0000313" key="2">
    <source>
        <dbReference type="EMBL" id="AGF79376.1"/>
    </source>
</evidence>
<dbReference type="STRING" id="1167006.UWK_02845"/>
<dbReference type="AlphaFoldDB" id="M1PSS7"/>
<accession>M1PSS7</accession>
<dbReference type="Proteomes" id="UP000011721">
    <property type="component" value="Chromosome"/>
</dbReference>
<gene>
    <name evidence="2" type="ordered locus">UWK_02845</name>
</gene>
<proteinExistence type="predicted"/>
<dbReference type="HOGENOM" id="CLU_2989310_0_0_7"/>
<reference evidence="3" key="1">
    <citation type="journal article" date="2013" name="Stand. Genomic Sci.">
        <title>Complete genome sequence of Desulfocapsa sulfexigens, a marine deltaproteobacterium specialized in disproportionating inorganic sulfur compounds.</title>
        <authorList>
            <person name="Finster K.W."/>
            <person name="Kjeldsen K.U."/>
            <person name="Kube M."/>
            <person name="Reinhardt R."/>
            <person name="Mussmann M."/>
            <person name="Amann R."/>
            <person name="Schreiber L."/>
        </authorList>
    </citation>
    <scope>NUCLEOTIDE SEQUENCE [LARGE SCALE GENOMIC DNA]</scope>
    <source>
        <strain evidence="3">DSM 10523 / SB164P1</strain>
    </source>
</reference>
<name>M1PSS7_DESSD</name>
<organism evidence="2 3">
    <name type="scientific">Desulfocapsa sulfexigens (strain DSM 10523 / SB164P1)</name>
    <dbReference type="NCBI Taxonomy" id="1167006"/>
    <lineage>
        <taxon>Bacteria</taxon>
        <taxon>Pseudomonadati</taxon>
        <taxon>Thermodesulfobacteriota</taxon>
        <taxon>Desulfobulbia</taxon>
        <taxon>Desulfobulbales</taxon>
        <taxon>Desulfocapsaceae</taxon>
        <taxon>Desulfocapsa</taxon>
    </lineage>
</organism>
<feature type="region of interest" description="Disordered" evidence="1">
    <location>
        <begin position="24"/>
        <end position="57"/>
    </location>
</feature>
<evidence type="ECO:0000313" key="3">
    <source>
        <dbReference type="Proteomes" id="UP000011721"/>
    </source>
</evidence>
<evidence type="ECO:0000256" key="1">
    <source>
        <dbReference type="SAM" id="MobiDB-lite"/>
    </source>
</evidence>